<reference evidence="1 2" key="1">
    <citation type="journal article" date="2014" name="Nature">
        <title>An environmental bacterial taxon with a large and distinct metabolic repertoire.</title>
        <authorList>
            <person name="Wilson M.C."/>
            <person name="Mori T."/>
            <person name="Ruckert C."/>
            <person name="Uria A.R."/>
            <person name="Helf M.J."/>
            <person name="Takada K."/>
            <person name="Gernert C."/>
            <person name="Steffens U.A."/>
            <person name="Heycke N."/>
            <person name="Schmitt S."/>
            <person name="Rinke C."/>
            <person name="Helfrich E.J."/>
            <person name="Brachmann A.O."/>
            <person name="Gurgui C."/>
            <person name="Wakimoto T."/>
            <person name="Kracht M."/>
            <person name="Crusemann M."/>
            <person name="Hentschel U."/>
            <person name="Abe I."/>
            <person name="Matsunaga S."/>
            <person name="Kalinowski J."/>
            <person name="Takeyama H."/>
            <person name="Piel J."/>
        </authorList>
    </citation>
    <scope>NUCLEOTIDE SEQUENCE [LARGE SCALE GENOMIC DNA]</scope>
    <source>
        <strain evidence="2">TSY1</strain>
    </source>
</reference>
<dbReference type="Pfam" id="PF14076">
    <property type="entry name" value="DUF4258"/>
    <property type="match status" value="1"/>
</dbReference>
<evidence type="ECO:0008006" key="3">
    <source>
        <dbReference type="Google" id="ProtNLM"/>
    </source>
</evidence>
<evidence type="ECO:0000313" key="1">
    <source>
        <dbReference type="EMBL" id="ETW92665.1"/>
    </source>
</evidence>
<evidence type="ECO:0000313" key="2">
    <source>
        <dbReference type="Proteomes" id="UP000019141"/>
    </source>
</evidence>
<name>W4L4Q5_ENTF1</name>
<dbReference type="AlphaFoldDB" id="W4L4Q5"/>
<organism evidence="1 2">
    <name type="scientific">Entotheonella factor</name>
    <dbReference type="NCBI Taxonomy" id="1429438"/>
    <lineage>
        <taxon>Bacteria</taxon>
        <taxon>Pseudomonadati</taxon>
        <taxon>Nitrospinota/Tectimicrobiota group</taxon>
        <taxon>Candidatus Tectimicrobiota</taxon>
        <taxon>Candidatus Entotheonellia</taxon>
        <taxon>Candidatus Entotheonellales</taxon>
        <taxon>Candidatus Entotheonellaceae</taxon>
        <taxon>Candidatus Entotheonella</taxon>
    </lineage>
</organism>
<dbReference type="HOGENOM" id="CLU_161787_0_1_7"/>
<comment type="caution">
    <text evidence="1">The sequence shown here is derived from an EMBL/GenBank/DDBJ whole genome shotgun (WGS) entry which is preliminary data.</text>
</comment>
<protein>
    <recommendedName>
        <fullName evidence="3">DUF4258 domain-containing protein</fullName>
    </recommendedName>
</protein>
<dbReference type="EMBL" id="AZHW01001406">
    <property type="protein sequence ID" value="ETW92665.1"/>
    <property type="molecule type" value="Genomic_DNA"/>
</dbReference>
<proteinExistence type="predicted"/>
<keyword evidence="2" id="KW-1185">Reference proteome</keyword>
<dbReference type="Proteomes" id="UP000019141">
    <property type="component" value="Unassembled WGS sequence"/>
</dbReference>
<accession>W4L4Q5</accession>
<gene>
    <name evidence="1" type="ORF">ETSY1_42670</name>
</gene>
<dbReference type="InterPro" id="IPR025354">
    <property type="entry name" value="DUF4258"/>
</dbReference>
<sequence>MELLDKQAFIHRKARENREHPDGTQVYWSRHAITEMIQDHLTRSEVETALTNCEIIEDYPTTHRPLPDCLVLGQSPNTQPIHAVVAIDEARDRIFIVTVYRPSPERWEHDWRTRK</sequence>